<dbReference type="Proteomes" id="UP000887576">
    <property type="component" value="Unplaced"/>
</dbReference>
<sequence length="79" mass="8632">MLHRFFFVALVLLGFIANVIVCYPVYGLYGLSYPASDSDPFIPIGGNPGHLPPKIVRRRMILTGNGLPSPGGTYSAFYQ</sequence>
<reference evidence="2" key="1">
    <citation type="submission" date="2022-11" db="UniProtKB">
        <authorList>
            <consortium name="WormBaseParasite"/>
        </authorList>
    </citation>
    <scope>IDENTIFICATION</scope>
</reference>
<evidence type="ECO:0000313" key="2">
    <source>
        <dbReference type="WBParaSite" id="JU765_v2.g11608.t1"/>
    </source>
</evidence>
<evidence type="ECO:0000313" key="1">
    <source>
        <dbReference type="Proteomes" id="UP000887576"/>
    </source>
</evidence>
<accession>A0AC34Q091</accession>
<proteinExistence type="predicted"/>
<dbReference type="WBParaSite" id="JU765_v2.g11608.t1">
    <property type="protein sequence ID" value="JU765_v2.g11608.t1"/>
    <property type="gene ID" value="JU765_v2.g11608"/>
</dbReference>
<protein>
    <submittedName>
        <fullName evidence="2">Uncharacterized protein</fullName>
    </submittedName>
</protein>
<organism evidence="1 2">
    <name type="scientific">Panagrolaimus sp. JU765</name>
    <dbReference type="NCBI Taxonomy" id="591449"/>
    <lineage>
        <taxon>Eukaryota</taxon>
        <taxon>Metazoa</taxon>
        <taxon>Ecdysozoa</taxon>
        <taxon>Nematoda</taxon>
        <taxon>Chromadorea</taxon>
        <taxon>Rhabditida</taxon>
        <taxon>Tylenchina</taxon>
        <taxon>Panagrolaimomorpha</taxon>
        <taxon>Panagrolaimoidea</taxon>
        <taxon>Panagrolaimidae</taxon>
        <taxon>Panagrolaimus</taxon>
    </lineage>
</organism>
<name>A0AC34Q091_9BILA</name>